<evidence type="ECO:0000256" key="1">
    <source>
        <dbReference type="SAM" id="Phobius"/>
    </source>
</evidence>
<feature type="transmembrane region" description="Helical" evidence="1">
    <location>
        <begin position="12"/>
        <end position="29"/>
    </location>
</feature>
<keyword evidence="1" id="KW-1133">Transmembrane helix</keyword>
<protein>
    <recommendedName>
        <fullName evidence="2">AMP-dependent synthetase/ligase domain-containing protein</fullName>
    </recommendedName>
</protein>
<keyword evidence="1" id="KW-0812">Transmembrane</keyword>
<evidence type="ECO:0000313" key="3">
    <source>
        <dbReference type="EMBL" id="GER70145.1"/>
    </source>
</evidence>
<feature type="domain" description="AMP-dependent synthetase/ligase" evidence="2">
    <location>
        <begin position="1"/>
        <end position="77"/>
    </location>
</feature>
<keyword evidence="4" id="KW-1185">Reference proteome</keyword>
<evidence type="ECO:0000259" key="2">
    <source>
        <dbReference type="Pfam" id="PF00501"/>
    </source>
</evidence>
<accession>A0A5J4JHI6</accession>
<evidence type="ECO:0000313" key="4">
    <source>
        <dbReference type="Proteomes" id="UP000391919"/>
    </source>
</evidence>
<dbReference type="Proteomes" id="UP000391919">
    <property type="component" value="Unassembled WGS sequence"/>
</dbReference>
<dbReference type="AlphaFoldDB" id="A0A5J4JHI6"/>
<dbReference type="Gene3D" id="3.40.50.980">
    <property type="match status" value="1"/>
</dbReference>
<reference evidence="3 4" key="1">
    <citation type="submission" date="2019-09" db="EMBL/GenBank/DDBJ databases">
        <title>Draft genome sequence of Bacillus sp. JC-7.</title>
        <authorList>
            <person name="Tanaka N."/>
            <person name="Shiwa Y."/>
            <person name="Fujita N."/>
            <person name="Tanasupawat S."/>
        </authorList>
    </citation>
    <scope>NUCLEOTIDE SEQUENCE [LARGE SCALE GENOMIC DNA]</scope>
    <source>
        <strain evidence="3 4">JC-7</strain>
    </source>
</reference>
<dbReference type="SUPFAM" id="SSF56801">
    <property type="entry name" value="Acetyl-CoA synthetase-like"/>
    <property type="match status" value="1"/>
</dbReference>
<dbReference type="Pfam" id="PF00501">
    <property type="entry name" value="AMP-binding"/>
    <property type="match status" value="1"/>
</dbReference>
<comment type="caution">
    <text evidence="3">The sequence shown here is derived from an EMBL/GenBank/DDBJ whole genome shotgun (WGS) entry which is preliminary data.</text>
</comment>
<keyword evidence="1" id="KW-0472">Membrane</keyword>
<name>A0A5J4JHI6_9BACI</name>
<dbReference type="EMBL" id="BKZQ01000015">
    <property type="protein sequence ID" value="GER70145.1"/>
    <property type="molecule type" value="Genomic_DNA"/>
</dbReference>
<organism evidence="3 4">
    <name type="scientific">Weizmannia acidilactici</name>
    <dbReference type="NCBI Taxonomy" id="2607726"/>
    <lineage>
        <taxon>Bacteria</taxon>
        <taxon>Bacillati</taxon>
        <taxon>Bacillota</taxon>
        <taxon>Bacilli</taxon>
        <taxon>Bacillales</taxon>
        <taxon>Bacillaceae</taxon>
        <taxon>Heyndrickxia</taxon>
    </lineage>
</organism>
<sequence length="120" mass="13929">MAPNTLEMLEGFYGIFQLGAVMVPLNIWLTPADYLLILNHSELKVLFVDQDLYHLIVPIKDKLEMVEHIIAHYKDESCNEIGYDTGWTGFRWNRFRVPIWMKTMCAASFIQAVRPGIRKA</sequence>
<proteinExistence type="predicted"/>
<dbReference type="InterPro" id="IPR000873">
    <property type="entry name" value="AMP-dep_synth/lig_dom"/>
</dbReference>
<gene>
    <name evidence="3" type="ORF">BpJC7_14480</name>
</gene>